<feature type="transmembrane region" description="Helical" evidence="7">
    <location>
        <begin position="156"/>
        <end position="175"/>
    </location>
</feature>
<organism evidence="8 9">
    <name type="scientific">Diversispora epigaea</name>
    <dbReference type="NCBI Taxonomy" id="1348612"/>
    <lineage>
        <taxon>Eukaryota</taxon>
        <taxon>Fungi</taxon>
        <taxon>Fungi incertae sedis</taxon>
        <taxon>Mucoromycota</taxon>
        <taxon>Glomeromycotina</taxon>
        <taxon>Glomeromycetes</taxon>
        <taxon>Diversisporales</taxon>
        <taxon>Diversisporaceae</taxon>
        <taxon>Diversispora</taxon>
    </lineage>
</organism>
<evidence type="ECO:0000256" key="1">
    <source>
        <dbReference type="ARBA" id="ARBA00004141"/>
    </source>
</evidence>
<evidence type="ECO:0000256" key="4">
    <source>
        <dbReference type="ARBA" id="ARBA00022989"/>
    </source>
</evidence>
<comment type="caution">
    <text evidence="8">The sequence shown here is derived from an EMBL/GenBank/DDBJ whole genome shotgun (WGS) entry which is preliminary data.</text>
</comment>
<feature type="transmembrane region" description="Helical" evidence="7">
    <location>
        <begin position="40"/>
        <end position="58"/>
    </location>
</feature>
<feature type="transmembrane region" description="Helical" evidence="7">
    <location>
        <begin position="182"/>
        <end position="201"/>
    </location>
</feature>
<keyword evidence="5 7" id="KW-0472">Membrane</keyword>
<dbReference type="PANTHER" id="PTHR31123:SF1">
    <property type="entry name" value="ACCUMULATION OF DYADS PROTEIN 2-RELATED"/>
    <property type="match status" value="1"/>
</dbReference>
<dbReference type="InterPro" id="IPR000791">
    <property type="entry name" value="Gpr1/Fun34/SatP-like"/>
</dbReference>
<dbReference type="InterPro" id="IPR051633">
    <property type="entry name" value="AceTr"/>
</dbReference>
<feature type="transmembrane region" description="Helical" evidence="7">
    <location>
        <begin position="64"/>
        <end position="87"/>
    </location>
</feature>
<dbReference type="Pfam" id="PF01184">
    <property type="entry name" value="Gpr1_Fun34_YaaH"/>
    <property type="match status" value="1"/>
</dbReference>
<comment type="similarity">
    <text evidence="2">Belongs to the acetate uptake transporter (AceTr) (TC 2.A.96) family.</text>
</comment>
<name>A0A397IFI9_9GLOM</name>
<reference evidence="8 9" key="1">
    <citation type="submission" date="2018-08" db="EMBL/GenBank/DDBJ databases">
        <title>Genome and evolution of the arbuscular mycorrhizal fungus Diversispora epigaea (formerly Glomus versiforme) and its bacterial endosymbionts.</title>
        <authorList>
            <person name="Sun X."/>
            <person name="Fei Z."/>
            <person name="Harrison M."/>
        </authorList>
    </citation>
    <scope>NUCLEOTIDE SEQUENCE [LARGE SCALE GENOMIC DNA]</scope>
    <source>
        <strain evidence="8 9">IT104</strain>
    </source>
</reference>
<dbReference type="EMBL" id="PQFF01000224">
    <property type="protein sequence ID" value="RHZ72536.1"/>
    <property type="molecule type" value="Genomic_DNA"/>
</dbReference>
<dbReference type="OrthoDB" id="3648309at2759"/>
<evidence type="ECO:0000313" key="9">
    <source>
        <dbReference type="Proteomes" id="UP000266861"/>
    </source>
</evidence>
<evidence type="ECO:0000313" key="8">
    <source>
        <dbReference type="EMBL" id="RHZ72536.1"/>
    </source>
</evidence>
<proteinExistence type="inferred from homology"/>
<accession>A0A397IFI9</accession>
<evidence type="ECO:0000256" key="5">
    <source>
        <dbReference type="ARBA" id="ARBA00023136"/>
    </source>
</evidence>
<keyword evidence="9" id="KW-1185">Reference proteome</keyword>
<dbReference type="NCBIfam" id="NF038013">
    <property type="entry name" value="AceTr_1"/>
    <property type="match status" value="1"/>
</dbReference>
<feature type="transmembrane region" description="Helical" evidence="7">
    <location>
        <begin position="99"/>
        <end position="120"/>
    </location>
</feature>
<protein>
    <submittedName>
        <fullName evidence="8">Uncharacterized protein</fullName>
    </submittedName>
</protein>
<feature type="region of interest" description="Disordered" evidence="6">
    <location>
        <begin position="12"/>
        <end position="34"/>
    </location>
</feature>
<evidence type="ECO:0000256" key="7">
    <source>
        <dbReference type="SAM" id="Phobius"/>
    </source>
</evidence>
<comment type="subcellular location">
    <subcellularLocation>
        <location evidence="1">Membrane</location>
        <topology evidence="1">Multi-pass membrane protein</topology>
    </subcellularLocation>
</comment>
<dbReference type="GO" id="GO:0015123">
    <property type="term" value="F:acetate transmembrane transporter activity"/>
    <property type="evidence" value="ECO:0007669"/>
    <property type="project" value="TreeGrafter"/>
</dbReference>
<dbReference type="PANTHER" id="PTHR31123">
    <property type="entry name" value="ACCUMULATION OF DYADS PROTEIN 2-RELATED"/>
    <property type="match status" value="1"/>
</dbReference>
<dbReference type="GO" id="GO:0005886">
    <property type="term" value="C:plasma membrane"/>
    <property type="evidence" value="ECO:0007669"/>
    <property type="project" value="TreeGrafter"/>
</dbReference>
<sequence length="250" mass="27047">MPETPIYIQDYVPHTPTRPEKGQRPKSVHRTAPKIGNPTPLGLSAFALSVFVLSIYNLGAFGIAIPNVIVGVSLFTGGVVQFAAGMWEFKVGNTFGGTGFSAFGGFWASYGAIFIPGFGIQQAFGFTTDIHGMIQPPNPNNITNAADLMFQYHNSLAVYCLGWLIFTFIFTLACIRTNAGVLGAFVALTLSFGFEVVYHFFPASEVFIKISGVFGIICSIFVYYCLAGVLLTPDLSPISLPLWDLSKKDS</sequence>
<gene>
    <name evidence="8" type="ORF">Glove_242g150</name>
</gene>
<evidence type="ECO:0000256" key="6">
    <source>
        <dbReference type="SAM" id="MobiDB-lite"/>
    </source>
</evidence>
<evidence type="ECO:0000256" key="3">
    <source>
        <dbReference type="ARBA" id="ARBA00022692"/>
    </source>
</evidence>
<feature type="transmembrane region" description="Helical" evidence="7">
    <location>
        <begin position="207"/>
        <end position="231"/>
    </location>
</feature>
<evidence type="ECO:0000256" key="2">
    <source>
        <dbReference type="ARBA" id="ARBA00005587"/>
    </source>
</evidence>
<dbReference type="Proteomes" id="UP000266861">
    <property type="component" value="Unassembled WGS sequence"/>
</dbReference>
<dbReference type="AlphaFoldDB" id="A0A397IFI9"/>
<dbReference type="STRING" id="1348612.A0A397IFI9"/>
<keyword evidence="4 7" id="KW-1133">Transmembrane helix</keyword>
<keyword evidence="3 7" id="KW-0812">Transmembrane</keyword>